<dbReference type="AlphaFoldDB" id="T1DIC1"/>
<dbReference type="InterPro" id="IPR013128">
    <property type="entry name" value="Peptidase_C1A"/>
</dbReference>
<feature type="domain" description="Peptidase C1A papain C-terminal" evidence="3">
    <location>
        <begin position="80"/>
        <end position="318"/>
    </location>
</feature>
<name>T1DIC1_9DIPT</name>
<proteinExistence type="evidence at transcript level"/>
<dbReference type="Pfam" id="PF00112">
    <property type="entry name" value="Peptidase_C1"/>
    <property type="match status" value="1"/>
</dbReference>
<evidence type="ECO:0000256" key="2">
    <source>
        <dbReference type="SAM" id="SignalP"/>
    </source>
</evidence>
<evidence type="ECO:0000256" key="1">
    <source>
        <dbReference type="ARBA" id="ARBA00008455"/>
    </source>
</evidence>
<evidence type="ECO:0000313" key="4">
    <source>
        <dbReference type="EMBL" id="JAA93841.1"/>
    </source>
</evidence>
<dbReference type="Gene3D" id="3.90.70.10">
    <property type="entry name" value="Cysteine proteinases"/>
    <property type="match status" value="1"/>
</dbReference>
<dbReference type="SUPFAM" id="SSF54001">
    <property type="entry name" value="Cysteine proteinases"/>
    <property type="match status" value="1"/>
</dbReference>
<comment type="similarity">
    <text evidence="1">Belongs to the peptidase C1 family.</text>
</comment>
<reference evidence="4" key="1">
    <citation type="journal article" date="2013" name="BMC Genomics">
        <title>A deep insight into the sialotranscriptome of the mosquito, Psorophora albipes.</title>
        <authorList>
            <person name="Chagas A.C."/>
            <person name="Calvo E."/>
            <person name="Rios-Velasquez C.M."/>
            <person name="Pessoa F.A."/>
            <person name="Medeiros J.F."/>
            <person name="Ribeiro J.M."/>
        </authorList>
    </citation>
    <scope>NUCLEOTIDE SEQUENCE</scope>
</reference>
<dbReference type="InterPro" id="IPR000668">
    <property type="entry name" value="Peptidase_C1A_C"/>
</dbReference>
<dbReference type="InterPro" id="IPR038765">
    <property type="entry name" value="Papain-like_cys_pep_sf"/>
</dbReference>
<dbReference type="GO" id="GO:0006508">
    <property type="term" value="P:proteolysis"/>
    <property type="evidence" value="ECO:0007669"/>
    <property type="project" value="InterPro"/>
</dbReference>
<feature type="chain" id="PRO_5018527869" evidence="2">
    <location>
        <begin position="21"/>
        <end position="328"/>
    </location>
</feature>
<dbReference type="GO" id="GO:0008234">
    <property type="term" value="F:cysteine-type peptidase activity"/>
    <property type="evidence" value="ECO:0007669"/>
    <property type="project" value="InterPro"/>
</dbReference>
<accession>T1DIC1</accession>
<protein>
    <submittedName>
        <fullName evidence="4">Putative cathepsin b group</fullName>
    </submittedName>
</protein>
<dbReference type="EMBL" id="GALA01001011">
    <property type="protein sequence ID" value="JAA93841.1"/>
    <property type="molecule type" value="mRNA"/>
</dbReference>
<dbReference type="SMART" id="SM00645">
    <property type="entry name" value="Pept_C1"/>
    <property type="match status" value="1"/>
</dbReference>
<organism evidence="4">
    <name type="scientific">Psorophora albipes</name>
    <dbReference type="NCBI Taxonomy" id="869069"/>
    <lineage>
        <taxon>Eukaryota</taxon>
        <taxon>Metazoa</taxon>
        <taxon>Ecdysozoa</taxon>
        <taxon>Arthropoda</taxon>
        <taxon>Hexapoda</taxon>
        <taxon>Insecta</taxon>
        <taxon>Pterygota</taxon>
        <taxon>Neoptera</taxon>
        <taxon>Endopterygota</taxon>
        <taxon>Diptera</taxon>
        <taxon>Nematocera</taxon>
        <taxon>Culicoidea</taxon>
        <taxon>Culicidae</taxon>
        <taxon>Culicinae</taxon>
        <taxon>Aedini</taxon>
        <taxon>Psorophora</taxon>
    </lineage>
</organism>
<sequence length="328" mass="36004">MNRLSVIVVFALLAISAVSAGLTNTLRQRCRDDSGSGSFENSGGSYDAFGYGSPQFNQSAFGYGQLPFKRAMPSRSGKVLPAMFDARRHWSQCKSIGMVMDQGCCSASHALVPTAVMSDRMCIHSNGTMMKMFSALEPLLCCKECAMNPMDKCTGGSPTAVWKYWKEVGIVSGGPSANSKGCLPYPYQSNCLKQTCPNQCVPGSRMTMKTDRTKGVEVYRLNPSVQDIKMEIFERGPVETTIRVHLGLTMYKGGICREQMGPYLGNQSIKLIGWGMQEGVEYWLAVNSWGEMWGERGLLKLLAGQDHLGVESNVHAGMPMISRKSMDY</sequence>
<keyword evidence="2" id="KW-0732">Signal</keyword>
<feature type="signal peptide" evidence="2">
    <location>
        <begin position="1"/>
        <end position="20"/>
    </location>
</feature>
<evidence type="ECO:0000259" key="3">
    <source>
        <dbReference type="SMART" id="SM00645"/>
    </source>
</evidence>
<dbReference type="PANTHER" id="PTHR12411">
    <property type="entry name" value="CYSTEINE PROTEASE FAMILY C1-RELATED"/>
    <property type="match status" value="1"/>
</dbReference>